<accession>A0A6A6QZ03</accession>
<organism evidence="2 3">
    <name type="scientific">Lophium mytilinum</name>
    <dbReference type="NCBI Taxonomy" id="390894"/>
    <lineage>
        <taxon>Eukaryota</taxon>
        <taxon>Fungi</taxon>
        <taxon>Dikarya</taxon>
        <taxon>Ascomycota</taxon>
        <taxon>Pezizomycotina</taxon>
        <taxon>Dothideomycetes</taxon>
        <taxon>Pleosporomycetidae</taxon>
        <taxon>Mytilinidiales</taxon>
        <taxon>Mytilinidiaceae</taxon>
        <taxon>Lophium</taxon>
    </lineage>
</organism>
<proteinExistence type="predicted"/>
<feature type="coiled-coil region" evidence="1">
    <location>
        <begin position="35"/>
        <end position="62"/>
    </location>
</feature>
<name>A0A6A6QZ03_9PEZI</name>
<keyword evidence="3" id="KW-1185">Reference proteome</keyword>
<keyword evidence="1" id="KW-0175">Coiled coil</keyword>
<dbReference type="OrthoDB" id="3787958at2759"/>
<evidence type="ECO:0000256" key="1">
    <source>
        <dbReference type="SAM" id="Coils"/>
    </source>
</evidence>
<evidence type="ECO:0000313" key="3">
    <source>
        <dbReference type="Proteomes" id="UP000799750"/>
    </source>
</evidence>
<reference evidence="2" key="1">
    <citation type="journal article" date="2020" name="Stud. Mycol.">
        <title>101 Dothideomycetes genomes: a test case for predicting lifestyles and emergence of pathogens.</title>
        <authorList>
            <person name="Haridas S."/>
            <person name="Albert R."/>
            <person name="Binder M."/>
            <person name="Bloem J."/>
            <person name="Labutti K."/>
            <person name="Salamov A."/>
            <person name="Andreopoulos B."/>
            <person name="Baker S."/>
            <person name="Barry K."/>
            <person name="Bills G."/>
            <person name="Bluhm B."/>
            <person name="Cannon C."/>
            <person name="Castanera R."/>
            <person name="Culley D."/>
            <person name="Daum C."/>
            <person name="Ezra D."/>
            <person name="Gonzalez J."/>
            <person name="Henrissat B."/>
            <person name="Kuo A."/>
            <person name="Liang C."/>
            <person name="Lipzen A."/>
            <person name="Lutzoni F."/>
            <person name="Magnuson J."/>
            <person name="Mondo S."/>
            <person name="Nolan M."/>
            <person name="Ohm R."/>
            <person name="Pangilinan J."/>
            <person name="Park H.-J."/>
            <person name="Ramirez L."/>
            <person name="Alfaro M."/>
            <person name="Sun H."/>
            <person name="Tritt A."/>
            <person name="Yoshinaga Y."/>
            <person name="Zwiers L.-H."/>
            <person name="Turgeon B."/>
            <person name="Goodwin S."/>
            <person name="Spatafora J."/>
            <person name="Crous P."/>
            <person name="Grigoriev I."/>
        </authorList>
    </citation>
    <scope>NUCLEOTIDE SEQUENCE</scope>
    <source>
        <strain evidence="2">CBS 269.34</strain>
    </source>
</reference>
<evidence type="ECO:0008006" key="4">
    <source>
        <dbReference type="Google" id="ProtNLM"/>
    </source>
</evidence>
<dbReference type="AlphaFoldDB" id="A0A6A6QZ03"/>
<sequence length="145" mass="16223">MADPISIFGAAAGAVQIADTALRLSRKAYGFLCEVKDAKKDIVTLRDALRDAESNVRSLRNYIDEFARSRNATVEFEVLPSTITESIQGFRDDLNILAAILPVDLSPNLAKKIKWVFDKKKIKDVTKRLDRRKIDVIQITNSVGM</sequence>
<dbReference type="Proteomes" id="UP000799750">
    <property type="component" value="Unassembled WGS sequence"/>
</dbReference>
<protein>
    <recommendedName>
        <fullName evidence="4">Fungal N-terminal domain-containing protein</fullName>
    </recommendedName>
</protein>
<dbReference type="EMBL" id="MU004186">
    <property type="protein sequence ID" value="KAF2497506.1"/>
    <property type="molecule type" value="Genomic_DNA"/>
</dbReference>
<evidence type="ECO:0000313" key="2">
    <source>
        <dbReference type="EMBL" id="KAF2497506.1"/>
    </source>
</evidence>
<gene>
    <name evidence="2" type="ORF">BU16DRAFT_456886</name>
</gene>